<feature type="domain" description="Anti-sigma K factor RskA C-terminal" evidence="2">
    <location>
        <begin position="94"/>
        <end position="252"/>
    </location>
</feature>
<dbReference type="STRING" id="227084.SAMN05421855_102250"/>
<dbReference type="InterPro" id="IPR018764">
    <property type="entry name" value="RskA_C"/>
</dbReference>
<proteinExistence type="predicted"/>
<dbReference type="GO" id="GO:0006417">
    <property type="term" value="P:regulation of translation"/>
    <property type="evidence" value="ECO:0007669"/>
    <property type="project" value="TreeGrafter"/>
</dbReference>
<dbReference type="AlphaFoldDB" id="A0A1G7F085"/>
<feature type="transmembrane region" description="Helical" evidence="1">
    <location>
        <begin position="88"/>
        <end position="108"/>
    </location>
</feature>
<dbReference type="EMBL" id="FNBA01000002">
    <property type="protein sequence ID" value="SDE69370.1"/>
    <property type="molecule type" value="Genomic_DNA"/>
</dbReference>
<evidence type="ECO:0000259" key="2">
    <source>
        <dbReference type="Pfam" id="PF10099"/>
    </source>
</evidence>
<evidence type="ECO:0000256" key="1">
    <source>
        <dbReference type="SAM" id="Phobius"/>
    </source>
</evidence>
<accession>A0A1G7F085</accession>
<keyword evidence="1" id="KW-1133">Transmembrane helix</keyword>
<dbReference type="InterPro" id="IPR051474">
    <property type="entry name" value="Anti-sigma-K/W_factor"/>
</dbReference>
<dbReference type="PANTHER" id="PTHR37461:SF1">
    <property type="entry name" value="ANTI-SIGMA-K FACTOR RSKA"/>
    <property type="match status" value="1"/>
</dbReference>
<dbReference type="PANTHER" id="PTHR37461">
    <property type="entry name" value="ANTI-SIGMA-K FACTOR RSKA"/>
    <property type="match status" value="1"/>
</dbReference>
<dbReference type="OrthoDB" id="1420916at2"/>
<dbReference type="GO" id="GO:0005886">
    <property type="term" value="C:plasma membrane"/>
    <property type="evidence" value="ECO:0007669"/>
    <property type="project" value="InterPro"/>
</dbReference>
<keyword evidence="1" id="KW-0812">Transmembrane</keyword>
<dbReference type="GO" id="GO:0016989">
    <property type="term" value="F:sigma factor antagonist activity"/>
    <property type="evidence" value="ECO:0007669"/>
    <property type="project" value="TreeGrafter"/>
</dbReference>
<keyword evidence="1" id="KW-0472">Membrane</keyword>
<dbReference type="Pfam" id="PF10099">
    <property type="entry name" value="RskA_C"/>
    <property type="match status" value="1"/>
</dbReference>
<organism evidence="3 4">
    <name type="scientific">Ulvibacter litoralis</name>
    <dbReference type="NCBI Taxonomy" id="227084"/>
    <lineage>
        <taxon>Bacteria</taxon>
        <taxon>Pseudomonadati</taxon>
        <taxon>Bacteroidota</taxon>
        <taxon>Flavobacteriia</taxon>
        <taxon>Flavobacteriales</taxon>
        <taxon>Flavobacteriaceae</taxon>
        <taxon>Ulvibacter</taxon>
    </lineage>
</organism>
<reference evidence="3 4" key="1">
    <citation type="submission" date="2016-10" db="EMBL/GenBank/DDBJ databases">
        <authorList>
            <person name="de Groot N.N."/>
        </authorList>
    </citation>
    <scope>NUCLEOTIDE SEQUENCE [LARGE SCALE GENOMIC DNA]</scope>
    <source>
        <strain evidence="3 4">DSM 16195</strain>
    </source>
</reference>
<dbReference type="RefSeq" id="WP_093142518.1">
    <property type="nucleotide sequence ID" value="NZ_BMWO01000002.1"/>
</dbReference>
<evidence type="ECO:0000313" key="4">
    <source>
        <dbReference type="Proteomes" id="UP000199321"/>
    </source>
</evidence>
<name>A0A1G7F085_9FLAO</name>
<gene>
    <name evidence="3" type="ORF">SAMN05421855_102250</name>
</gene>
<sequence>MTAEEIIASGKLELYITGSLPSEEISEIEDAIATYPEVREEVETIEAALINLAESVAPPLPAMVWTYVLNSIKKIRNIDGTASNKTNWAAMSGWAAAILCFAGIFWMLKQNNDLNKSIQITNIQNTQLKEKVNLTEGELTKQNNLLSVIRSKDFNTITLPGNQAVAPDAYAKVYYNKAENIAYIDANGLPTPPSGKVYQVWSLTLDPLTPTSMGLLEAVTDADKGVHKFENIPTPEAFGITLEPAGGSTTPTLSQLYTLGMVTAAP</sequence>
<keyword evidence="4" id="KW-1185">Reference proteome</keyword>
<evidence type="ECO:0000313" key="3">
    <source>
        <dbReference type="EMBL" id="SDE69370.1"/>
    </source>
</evidence>
<dbReference type="Proteomes" id="UP000199321">
    <property type="component" value="Unassembled WGS sequence"/>
</dbReference>
<protein>
    <submittedName>
        <fullName evidence="3">Anti-sigma-K factor RskA</fullName>
    </submittedName>
</protein>